<protein>
    <recommendedName>
        <fullName evidence="4">Protein S-acyltransferase</fullName>
    </recommendedName>
</protein>
<keyword evidence="1" id="KW-0812">Transmembrane</keyword>
<keyword evidence="3" id="KW-1185">Reference proteome</keyword>
<keyword evidence="1" id="KW-0472">Membrane</keyword>
<sequence>MHRYGTAMAWNVFMLCTALRGLGSIMILLVLGIVGVTYYVVFLTNYGHALSQGGLDSLLALTILVLLHLLLAMLLWSYFSIVFTDPGVVPPNLIPAIDEERGESDPLTSLEFVGLQTKSSNPRVRFCRKCNQPKPPRCHHCSVCRFFFFLIWRILKLNGVADCVT</sequence>
<dbReference type="PANTHER" id="PTHR12246">
    <property type="entry name" value="PALMITOYLTRANSFERASE ZDHHC16"/>
    <property type="match status" value="1"/>
</dbReference>
<gene>
    <name evidence="2" type="ORF">ERUC_LOCUS23416</name>
</gene>
<dbReference type="Proteomes" id="UP001642260">
    <property type="component" value="Unassembled WGS sequence"/>
</dbReference>
<name>A0ABC8KIA1_ERUVS</name>
<reference evidence="2 3" key="1">
    <citation type="submission" date="2022-03" db="EMBL/GenBank/DDBJ databases">
        <authorList>
            <person name="Macdonald S."/>
            <person name="Ahmed S."/>
            <person name="Newling K."/>
        </authorList>
    </citation>
    <scope>NUCLEOTIDE SEQUENCE [LARGE SCALE GENOMIC DNA]</scope>
</reference>
<dbReference type="AlphaFoldDB" id="A0ABC8KIA1"/>
<comment type="caution">
    <text evidence="2">The sequence shown here is derived from an EMBL/GenBank/DDBJ whole genome shotgun (WGS) entry which is preliminary data.</text>
</comment>
<evidence type="ECO:0000313" key="2">
    <source>
        <dbReference type="EMBL" id="CAH8357660.1"/>
    </source>
</evidence>
<dbReference type="PROSITE" id="PS50216">
    <property type="entry name" value="DHHC"/>
    <property type="match status" value="1"/>
</dbReference>
<dbReference type="EMBL" id="CAKOAT010235155">
    <property type="protein sequence ID" value="CAH8357660.1"/>
    <property type="molecule type" value="Genomic_DNA"/>
</dbReference>
<evidence type="ECO:0000313" key="3">
    <source>
        <dbReference type="Proteomes" id="UP001642260"/>
    </source>
</evidence>
<feature type="transmembrane region" description="Helical" evidence="1">
    <location>
        <begin position="58"/>
        <end position="79"/>
    </location>
</feature>
<keyword evidence="1" id="KW-1133">Transmembrane helix</keyword>
<proteinExistence type="predicted"/>
<accession>A0ABC8KIA1</accession>
<feature type="transmembrane region" description="Helical" evidence="1">
    <location>
        <begin position="12"/>
        <end position="38"/>
    </location>
</feature>
<evidence type="ECO:0008006" key="4">
    <source>
        <dbReference type="Google" id="ProtNLM"/>
    </source>
</evidence>
<dbReference type="InterPro" id="IPR039859">
    <property type="entry name" value="PFA4/ZDH16/20/ERF2-like"/>
</dbReference>
<evidence type="ECO:0000256" key="1">
    <source>
        <dbReference type="SAM" id="Phobius"/>
    </source>
</evidence>
<organism evidence="2 3">
    <name type="scientific">Eruca vesicaria subsp. sativa</name>
    <name type="common">Garden rocket</name>
    <name type="synonym">Eruca sativa</name>
    <dbReference type="NCBI Taxonomy" id="29727"/>
    <lineage>
        <taxon>Eukaryota</taxon>
        <taxon>Viridiplantae</taxon>
        <taxon>Streptophyta</taxon>
        <taxon>Embryophyta</taxon>
        <taxon>Tracheophyta</taxon>
        <taxon>Spermatophyta</taxon>
        <taxon>Magnoliopsida</taxon>
        <taxon>eudicotyledons</taxon>
        <taxon>Gunneridae</taxon>
        <taxon>Pentapetalae</taxon>
        <taxon>rosids</taxon>
        <taxon>malvids</taxon>
        <taxon>Brassicales</taxon>
        <taxon>Brassicaceae</taxon>
        <taxon>Brassiceae</taxon>
        <taxon>Eruca</taxon>
    </lineage>
</organism>